<proteinExistence type="predicted"/>
<dbReference type="Proteomes" id="UP000605848">
    <property type="component" value="Unassembled WGS sequence"/>
</dbReference>
<feature type="domain" description="DUF6894" evidence="1">
    <location>
        <begin position="3"/>
        <end position="70"/>
    </location>
</feature>
<dbReference type="AlphaFoldDB" id="A0A937D4X4"/>
<organism evidence="2 3">
    <name type="scientific">Microvirga aerilata</name>
    <dbReference type="NCBI Taxonomy" id="670292"/>
    <lineage>
        <taxon>Bacteria</taxon>
        <taxon>Pseudomonadati</taxon>
        <taxon>Pseudomonadota</taxon>
        <taxon>Alphaproteobacteria</taxon>
        <taxon>Hyphomicrobiales</taxon>
        <taxon>Methylobacteriaceae</taxon>
        <taxon>Microvirga</taxon>
    </lineage>
</organism>
<dbReference type="RefSeq" id="WP_202065644.1">
    <property type="nucleotide sequence ID" value="NZ_JAEQMY010000136.1"/>
</dbReference>
<protein>
    <recommendedName>
        <fullName evidence="1">DUF6894 domain-containing protein</fullName>
    </recommendedName>
</protein>
<comment type="caution">
    <text evidence="2">The sequence shown here is derived from an EMBL/GenBank/DDBJ whole genome shotgun (WGS) entry which is preliminary data.</text>
</comment>
<gene>
    <name evidence="2" type="ORF">JKG68_29385</name>
</gene>
<evidence type="ECO:0000259" key="1">
    <source>
        <dbReference type="Pfam" id="PF21834"/>
    </source>
</evidence>
<evidence type="ECO:0000313" key="3">
    <source>
        <dbReference type="Proteomes" id="UP000605848"/>
    </source>
</evidence>
<dbReference type="EMBL" id="JAEQMY010000136">
    <property type="protein sequence ID" value="MBL0408015.1"/>
    <property type="molecule type" value="Genomic_DNA"/>
</dbReference>
<reference evidence="2" key="1">
    <citation type="submission" date="2021-01" db="EMBL/GenBank/DDBJ databases">
        <title>Microvirga sp.</title>
        <authorList>
            <person name="Kim M.K."/>
        </authorList>
    </citation>
    <scope>NUCLEOTIDE SEQUENCE</scope>
    <source>
        <strain evidence="2">5420S-16</strain>
    </source>
</reference>
<name>A0A937D4X4_9HYPH</name>
<evidence type="ECO:0000313" key="2">
    <source>
        <dbReference type="EMBL" id="MBL0408015.1"/>
    </source>
</evidence>
<accession>A0A937D4X4</accession>
<keyword evidence="3" id="KW-1185">Reference proteome</keyword>
<sequence>MQRYFFDTYDGDKLLPDEIGVELADLDEAERELARSLPAMAQETFPKSDHREFAVRVRDDEGKTVLKAALTLVMERTA</sequence>
<dbReference type="Pfam" id="PF21834">
    <property type="entry name" value="DUF6894"/>
    <property type="match status" value="1"/>
</dbReference>
<dbReference type="InterPro" id="IPR054189">
    <property type="entry name" value="DUF6894"/>
</dbReference>